<dbReference type="InterPro" id="IPR010284">
    <property type="entry name" value="PSII_Ycf12_core-subunit"/>
</dbReference>
<gene>
    <name evidence="7 8" type="primary">ycf12</name>
    <name evidence="7" type="synonym">psb30</name>
</gene>
<dbReference type="Pfam" id="PF05969">
    <property type="entry name" value="PSII_Ycf12"/>
    <property type="match status" value="1"/>
</dbReference>
<comment type="subunit">
    <text evidence="7">PSII is composed of 1 copy each of membrane proteins PsbA, PsbB, PsbC, PsbD, PsbE, PsbF, PsbH, PsbI, PsbJ, PsbK, PsbL, PsbM, PsbT, PsbX, PsbY, PsbZ, Psb30/Ycf12, peripheral proteins of the oxygen-evolving complex and a large number of cofactors. It forms dimeric complexes.</text>
</comment>
<dbReference type="NCBIfam" id="NF010239">
    <property type="entry name" value="PRK13686.1"/>
    <property type="match status" value="1"/>
</dbReference>
<keyword evidence="6 7" id="KW-0604">Photosystem II</keyword>
<reference evidence="9" key="2">
    <citation type="journal article" date="2015" name="Genome Biol. Evol.">
        <title>Evolutionary Stasis in Cycad Plastomes and the First Case of Plastome GC-Biased Gene Conversion.</title>
        <authorList>
            <person name="Wu C.S."/>
            <person name="Chaw S.M."/>
        </authorList>
    </citation>
    <scope>NUCLEOTIDE SEQUENCE</scope>
</reference>
<sequence length="33" mass="3530">MNLEVLTQLTVLTLIIISGPLVIALLAVRKGNL</sequence>
<reference evidence="8" key="1">
    <citation type="submission" date="2012-08" db="EMBL/GenBank/DDBJ databases">
        <title>Comparative chloroplast genomics and phylogeny of the Cycadales.</title>
        <authorList>
            <person name="Huang Y.-Y."/>
            <person name="Chaw S.-M."/>
        </authorList>
    </citation>
    <scope>NUCLEOTIDE SEQUENCE</scope>
</reference>
<keyword evidence="7" id="KW-0793">Thylakoid</keyword>
<evidence type="ECO:0000256" key="4">
    <source>
        <dbReference type="ARBA" id="ARBA00022989"/>
    </source>
</evidence>
<evidence type="ECO:0000256" key="5">
    <source>
        <dbReference type="ARBA" id="ARBA00023136"/>
    </source>
</evidence>
<dbReference type="EMBL" id="LC049207">
    <property type="protein sequence ID" value="BAR93706.1"/>
    <property type="molecule type" value="Genomic_DNA"/>
</dbReference>
<keyword evidence="4 7" id="KW-1133">Transmembrane helix</keyword>
<evidence type="ECO:0000313" key="9">
    <source>
        <dbReference type="EMBL" id="BAR93706.1"/>
    </source>
</evidence>
<evidence type="ECO:0000256" key="7">
    <source>
        <dbReference type="HAMAP-Rule" id="MF_01329"/>
    </source>
</evidence>
<comment type="function">
    <text evidence="7">A core subunit of photosystem II (PSII), probably helps stabilize the reaction center.</text>
</comment>
<keyword evidence="8" id="KW-0934">Plastid</keyword>
<evidence type="ECO:0000256" key="1">
    <source>
        <dbReference type="ARBA" id="ARBA00004167"/>
    </source>
</evidence>
<keyword evidence="3 7" id="KW-0812">Transmembrane</keyword>
<evidence type="ECO:0000256" key="6">
    <source>
        <dbReference type="ARBA" id="ARBA00023276"/>
    </source>
</evidence>
<keyword evidence="8" id="KW-0150">Chloroplast</keyword>
<feature type="transmembrane region" description="Helical" evidence="7">
    <location>
        <begin position="6"/>
        <end position="28"/>
    </location>
</feature>
<proteinExistence type="inferred from homology"/>
<dbReference type="GO" id="GO:0009535">
    <property type="term" value="C:chloroplast thylakoid membrane"/>
    <property type="evidence" value="ECO:0007669"/>
    <property type="project" value="UniProtKB-SubCell"/>
</dbReference>
<comment type="similarity">
    <text evidence="7">Belongs to the Psb30/Ycf12 family.</text>
</comment>
<evidence type="ECO:0000256" key="3">
    <source>
        <dbReference type="ARBA" id="ARBA00022692"/>
    </source>
</evidence>
<dbReference type="GO" id="GO:0009523">
    <property type="term" value="C:photosystem II"/>
    <property type="evidence" value="ECO:0007669"/>
    <property type="project" value="UniProtKB-KW"/>
</dbReference>
<keyword evidence="5 7" id="KW-0472">Membrane</keyword>
<protein>
    <recommendedName>
        <fullName evidence="7">Photosystem II reaction center protein Psb30</fullName>
    </recommendedName>
    <alternativeName>
        <fullName evidence="7">Photosystem II reaction center protein Ycf12</fullName>
    </alternativeName>
</protein>
<geneLocation type="chloroplast" evidence="8"/>
<organism evidence="8">
    <name type="scientific">Lepidozamia peroffskyana</name>
    <name type="common">Peroffsky's lepidozamia</name>
    <name type="synonym">Macrozamia peroffskyana</name>
    <dbReference type="NCBI Taxonomy" id="133430"/>
    <lineage>
        <taxon>Eukaryota</taxon>
        <taxon>Viridiplantae</taxon>
        <taxon>Streptophyta</taxon>
        <taxon>Embryophyta</taxon>
        <taxon>Tracheophyta</taxon>
        <taxon>Spermatophyta</taxon>
        <taxon>Cycadidae</taxon>
        <taxon>Cycadales</taxon>
        <taxon>Zamiaceae</taxon>
        <taxon>Lepidozamia</taxon>
    </lineage>
</organism>
<evidence type="ECO:0000256" key="2">
    <source>
        <dbReference type="ARBA" id="ARBA00022531"/>
    </source>
</evidence>
<dbReference type="HAMAP" id="MF_01329">
    <property type="entry name" value="PSII_Psb30_Ycf12"/>
    <property type="match status" value="1"/>
</dbReference>
<comment type="subcellular location">
    <subcellularLocation>
        <location evidence="1">Membrane</location>
        <topology evidence="1">Single-pass membrane protein</topology>
    </subcellularLocation>
    <subcellularLocation>
        <location evidence="7">Plastid</location>
        <location evidence="7">Chloroplast thylakoid membrane</location>
        <topology evidence="7">Single-pass membrane protein</topology>
    </subcellularLocation>
</comment>
<accession>A0A0A6Z7X5</accession>
<dbReference type="RefSeq" id="YP_009158500.1">
    <property type="nucleotide sequence ID" value="NC_027513.1"/>
</dbReference>
<dbReference type="GeneID" id="25020678"/>
<evidence type="ECO:0000313" key="8">
    <source>
        <dbReference type="EMBL" id="AFR59385.1"/>
    </source>
</evidence>
<dbReference type="GO" id="GO:0015979">
    <property type="term" value="P:photosynthesis"/>
    <property type="evidence" value="ECO:0007669"/>
    <property type="project" value="UniProtKB-KW"/>
</dbReference>
<name>A0A0A6Z7X5_LEPPR</name>
<keyword evidence="2 7" id="KW-0602">Photosynthesis</keyword>
<dbReference type="EMBL" id="JX498916">
    <property type="protein sequence ID" value="AFR59385.1"/>
    <property type="molecule type" value="Genomic_DNA"/>
</dbReference>
<reference evidence="9" key="3">
    <citation type="submission" date="2015-04" db="EMBL/GenBank/DDBJ databases">
        <authorList>
            <person name="Wu C."/>
            <person name="Chaw S."/>
        </authorList>
    </citation>
    <scope>NUCLEOTIDE SEQUENCE</scope>
</reference>
<dbReference type="AlphaFoldDB" id="A0A0A6Z7X5"/>